<dbReference type="InterPro" id="IPR018247">
    <property type="entry name" value="EF_Hand_1_Ca_BS"/>
</dbReference>
<evidence type="ECO:0000256" key="1">
    <source>
        <dbReference type="SAM" id="MobiDB-lite"/>
    </source>
</evidence>
<dbReference type="Gene3D" id="1.10.238.10">
    <property type="entry name" value="EF-hand"/>
    <property type="match status" value="1"/>
</dbReference>
<organism evidence="4 5">
    <name type="scientific">Sphingomonas paucimobilis NBRC 13935</name>
    <dbReference type="NCBI Taxonomy" id="1219050"/>
    <lineage>
        <taxon>Bacteria</taxon>
        <taxon>Pseudomonadati</taxon>
        <taxon>Pseudomonadota</taxon>
        <taxon>Alphaproteobacteria</taxon>
        <taxon>Sphingomonadales</taxon>
        <taxon>Sphingomonadaceae</taxon>
        <taxon>Sphingomonas</taxon>
    </lineage>
</organism>
<dbReference type="GeneID" id="78526659"/>
<dbReference type="Pfam" id="PF13202">
    <property type="entry name" value="EF-hand_5"/>
    <property type="match status" value="1"/>
</dbReference>
<dbReference type="SMART" id="SM00054">
    <property type="entry name" value="EFh"/>
    <property type="match status" value="2"/>
</dbReference>
<feature type="region of interest" description="Disordered" evidence="1">
    <location>
        <begin position="129"/>
        <end position="152"/>
    </location>
</feature>
<feature type="compositionally biased region" description="Low complexity" evidence="1">
    <location>
        <begin position="24"/>
        <end position="62"/>
    </location>
</feature>
<dbReference type="CDD" id="cd00051">
    <property type="entry name" value="EFh"/>
    <property type="match status" value="1"/>
</dbReference>
<feature type="signal peptide" evidence="2">
    <location>
        <begin position="1"/>
        <end position="19"/>
    </location>
</feature>
<feature type="region of interest" description="Disordered" evidence="1">
    <location>
        <begin position="24"/>
        <end position="71"/>
    </location>
</feature>
<feature type="compositionally biased region" description="Basic and acidic residues" evidence="1">
    <location>
        <begin position="131"/>
        <end position="140"/>
    </location>
</feature>
<evidence type="ECO:0000256" key="2">
    <source>
        <dbReference type="SAM" id="SignalP"/>
    </source>
</evidence>
<feature type="domain" description="EF-hand" evidence="3">
    <location>
        <begin position="72"/>
        <end position="107"/>
    </location>
</feature>
<protein>
    <submittedName>
        <fullName evidence="4">DNA, contig: SP604</fullName>
    </submittedName>
</protein>
<dbReference type="EMBL" id="BBJS01000004">
    <property type="protein sequence ID" value="GAN12168.1"/>
    <property type="molecule type" value="Genomic_DNA"/>
</dbReference>
<dbReference type="SUPFAM" id="SSF47473">
    <property type="entry name" value="EF-hand"/>
    <property type="match status" value="1"/>
</dbReference>
<dbReference type="InterPro" id="IPR011992">
    <property type="entry name" value="EF-hand-dom_pair"/>
</dbReference>
<dbReference type="PROSITE" id="PS00018">
    <property type="entry name" value="EF_HAND_1"/>
    <property type="match status" value="2"/>
</dbReference>
<dbReference type="Proteomes" id="UP000032025">
    <property type="component" value="Unassembled WGS sequence"/>
</dbReference>
<dbReference type="AlphaFoldDB" id="A0A0C9NBP0"/>
<reference evidence="4 5" key="1">
    <citation type="submission" date="2014-08" db="EMBL/GenBank/DDBJ databases">
        <title>Whole genome shotgun sequence of Sphingomonas paucimobilis NBRC 13935.</title>
        <authorList>
            <person name="Hosoyama A."/>
            <person name="Hashimoto M."/>
            <person name="Hosoyama Y."/>
            <person name="Noguchi M."/>
            <person name="Uohara A."/>
            <person name="Ohji S."/>
            <person name="Katano-Makiyama Y."/>
            <person name="Ichikawa N."/>
            <person name="Kimura A."/>
            <person name="Yamazoe A."/>
            <person name="Fujita N."/>
        </authorList>
    </citation>
    <scope>NUCLEOTIDE SEQUENCE [LARGE SCALE GENOMIC DNA]</scope>
    <source>
        <strain evidence="4 5">NBRC 13935</strain>
    </source>
</reference>
<dbReference type="GO" id="GO:0005509">
    <property type="term" value="F:calcium ion binding"/>
    <property type="evidence" value="ECO:0007669"/>
    <property type="project" value="InterPro"/>
</dbReference>
<keyword evidence="5" id="KW-1185">Reference proteome</keyword>
<dbReference type="PROSITE" id="PS50222">
    <property type="entry name" value="EF_HAND_2"/>
    <property type="match status" value="1"/>
</dbReference>
<evidence type="ECO:0000259" key="3">
    <source>
        <dbReference type="PROSITE" id="PS50222"/>
    </source>
</evidence>
<accession>A0A0C9NBP0</accession>
<proteinExistence type="predicted"/>
<evidence type="ECO:0000313" key="4">
    <source>
        <dbReference type="EMBL" id="GAN12168.1"/>
    </source>
</evidence>
<evidence type="ECO:0000313" key="5">
    <source>
        <dbReference type="Proteomes" id="UP000032025"/>
    </source>
</evidence>
<keyword evidence="2" id="KW-0732">Signal</keyword>
<dbReference type="RefSeq" id="WP_007406629.1">
    <property type="nucleotide sequence ID" value="NZ_BBJS01000004.1"/>
</dbReference>
<gene>
    <name evidence="4" type="ORF">SP6_04_00920</name>
</gene>
<name>A0A0C9NBP0_SPHPI</name>
<comment type="caution">
    <text evidence="4">The sequence shown here is derived from an EMBL/GenBank/DDBJ whole genome shotgun (WGS) entry which is preliminary data.</text>
</comment>
<dbReference type="InterPro" id="IPR002048">
    <property type="entry name" value="EF_hand_dom"/>
</dbReference>
<sequence length="152" mass="15635">MMKYAFLAGAMMVSAPVLAQTTTAPAQTTPAAPQSAPATTTDPAQAATPAADPAAPTQAAPAEGQVQATGSQIAQVVDTQFPTYDKDGDGQLNKAEFTQWMVALKSQTDPSTKAESPATKKWVGTAFAQADTDKSKKVSKTELTGFLSQGQG</sequence>
<feature type="chain" id="PRO_5002200344" evidence="2">
    <location>
        <begin position="20"/>
        <end position="152"/>
    </location>
</feature>